<sequence>MKEKKGVWRVEQKQHSALMPVPLFRRLIRSFSSSGRFELSFFDFFAVSETRDIRLHGAAVANQLWTSEATGESGQLYPYPLPNL</sequence>
<proteinExistence type="predicted"/>
<dbReference type="AlphaFoldDB" id="A0A8J4WZX9"/>
<comment type="caution">
    <text evidence="1">The sequence shown here is derived from an EMBL/GenBank/DDBJ whole genome shotgun (WGS) entry which is preliminary data.</text>
</comment>
<name>A0A8J4WZX9_CLAMG</name>
<feature type="non-terminal residue" evidence="1">
    <location>
        <position position="84"/>
    </location>
</feature>
<dbReference type="EMBL" id="QNUK01000153">
    <property type="protein sequence ID" value="KAF5899849.1"/>
    <property type="molecule type" value="Genomic_DNA"/>
</dbReference>
<protein>
    <submittedName>
        <fullName evidence="1">Imidazole glycerol phosphate synthase subunit HisF</fullName>
    </submittedName>
</protein>
<reference evidence="1" key="1">
    <citation type="submission" date="2020-07" db="EMBL/GenBank/DDBJ databases">
        <title>Clarias magur genome sequencing, assembly and annotation.</title>
        <authorList>
            <person name="Kushwaha B."/>
            <person name="Kumar R."/>
            <person name="Das P."/>
            <person name="Joshi C.G."/>
            <person name="Kumar D."/>
            <person name="Nagpure N.S."/>
            <person name="Pandey M."/>
            <person name="Agarwal S."/>
            <person name="Srivastava S."/>
            <person name="Singh M."/>
            <person name="Sahoo L."/>
            <person name="Jayasankar P."/>
            <person name="Meher P.K."/>
            <person name="Koringa P.G."/>
            <person name="Iquebal M.A."/>
            <person name="Das S.P."/>
            <person name="Bit A."/>
            <person name="Patnaik S."/>
            <person name="Patel N."/>
            <person name="Shah T.M."/>
            <person name="Hinsu A."/>
            <person name="Jena J.K."/>
        </authorList>
    </citation>
    <scope>NUCLEOTIDE SEQUENCE</scope>
    <source>
        <strain evidence="1">CIFAMagur01</strain>
        <tissue evidence="1">Testis</tissue>
    </source>
</reference>
<organism evidence="1 2">
    <name type="scientific">Clarias magur</name>
    <name type="common">Asian catfish</name>
    <name type="synonym">Macropteronotus magur</name>
    <dbReference type="NCBI Taxonomy" id="1594786"/>
    <lineage>
        <taxon>Eukaryota</taxon>
        <taxon>Metazoa</taxon>
        <taxon>Chordata</taxon>
        <taxon>Craniata</taxon>
        <taxon>Vertebrata</taxon>
        <taxon>Euteleostomi</taxon>
        <taxon>Actinopterygii</taxon>
        <taxon>Neopterygii</taxon>
        <taxon>Teleostei</taxon>
        <taxon>Ostariophysi</taxon>
        <taxon>Siluriformes</taxon>
        <taxon>Clariidae</taxon>
        <taxon>Clarias</taxon>
    </lineage>
</organism>
<accession>A0A8J4WZX9</accession>
<evidence type="ECO:0000313" key="2">
    <source>
        <dbReference type="Proteomes" id="UP000727407"/>
    </source>
</evidence>
<gene>
    <name evidence="1" type="primary">hisF</name>
    <name evidence="1" type="ORF">DAT39_010439</name>
</gene>
<dbReference type="Proteomes" id="UP000727407">
    <property type="component" value="Unassembled WGS sequence"/>
</dbReference>
<keyword evidence="2" id="KW-1185">Reference proteome</keyword>
<evidence type="ECO:0000313" key="1">
    <source>
        <dbReference type="EMBL" id="KAF5899849.1"/>
    </source>
</evidence>